<protein>
    <submittedName>
        <fullName evidence="2">Uncharacterized protein</fullName>
    </submittedName>
</protein>
<sequence length="81" mass="8230">SSCSCCAPGAEGDVRSDVSQWTCCGSCGDMIRSCFCCCAPGRDVENANGDGNADGRDPGPDVDNANGDGDADGRDPCDYVL</sequence>
<feature type="non-terminal residue" evidence="2">
    <location>
        <position position="1"/>
    </location>
</feature>
<evidence type="ECO:0000313" key="2">
    <source>
        <dbReference type="EMBL" id="MCI34363.1"/>
    </source>
</evidence>
<dbReference type="EMBL" id="LXQA010213017">
    <property type="protein sequence ID" value="MCI34363.1"/>
    <property type="molecule type" value="Genomic_DNA"/>
</dbReference>
<accession>A0A392RCK9</accession>
<organism evidence="2 3">
    <name type="scientific">Trifolium medium</name>
    <dbReference type="NCBI Taxonomy" id="97028"/>
    <lineage>
        <taxon>Eukaryota</taxon>
        <taxon>Viridiplantae</taxon>
        <taxon>Streptophyta</taxon>
        <taxon>Embryophyta</taxon>
        <taxon>Tracheophyta</taxon>
        <taxon>Spermatophyta</taxon>
        <taxon>Magnoliopsida</taxon>
        <taxon>eudicotyledons</taxon>
        <taxon>Gunneridae</taxon>
        <taxon>Pentapetalae</taxon>
        <taxon>rosids</taxon>
        <taxon>fabids</taxon>
        <taxon>Fabales</taxon>
        <taxon>Fabaceae</taxon>
        <taxon>Papilionoideae</taxon>
        <taxon>50 kb inversion clade</taxon>
        <taxon>NPAAA clade</taxon>
        <taxon>Hologalegina</taxon>
        <taxon>IRL clade</taxon>
        <taxon>Trifolieae</taxon>
        <taxon>Trifolium</taxon>
    </lineage>
</organism>
<dbReference type="AlphaFoldDB" id="A0A392RCK9"/>
<evidence type="ECO:0000313" key="3">
    <source>
        <dbReference type="Proteomes" id="UP000265520"/>
    </source>
</evidence>
<keyword evidence="3" id="KW-1185">Reference proteome</keyword>
<evidence type="ECO:0000256" key="1">
    <source>
        <dbReference type="SAM" id="MobiDB-lite"/>
    </source>
</evidence>
<feature type="region of interest" description="Disordered" evidence="1">
    <location>
        <begin position="48"/>
        <end position="81"/>
    </location>
</feature>
<reference evidence="2 3" key="1">
    <citation type="journal article" date="2018" name="Front. Plant Sci.">
        <title>Red Clover (Trifolium pratense) and Zigzag Clover (T. medium) - A Picture of Genomic Similarities and Differences.</title>
        <authorList>
            <person name="Dluhosova J."/>
            <person name="Istvanek J."/>
            <person name="Nedelnik J."/>
            <person name="Repkova J."/>
        </authorList>
    </citation>
    <scope>NUCLEOTIDE SEQUENCE [LARGE SCALE GENOMIC DNA]</scope>
    <source>
        <strain evidence="3">cv. 10/8</strain>
        <tissue evidence="2">Leaf</tissue>
    </source>
</reference>
<comment type="caution">
    <text evidence="2">The sequence shown here is derived from an EMBL/GenBank/DDBJ whole genome shotgun (WGS) entry which is preliminary data.</text>
</comment>
<proteinExistence type="predicted"/>
<name>A0A392RCK9_9FABA</name>
<feature type="compositionally biased region" description="Basic and acidic residues" evidence="1">
    <location>
        <begin position="71"/>
        <end position="81"/>
    </location>
</feature>
<dbReference type="Proteomes" id="UP000265520">
    <property type="component" value="Unassembled WGS sequence"/>
</dbReference>